<feature type="transmembrane region" description="Helical" evidence="7">
    <location>
        <begin position="256"/>
        <end position="275"/>
    </location>
</feature>
<dbReference type="PROSITE" id="PS50850">
    <property type="entry name" value="MFS"/>
    <property type="match status" value="1"/>
</dbReference>
<keyword evidence="5 7" id="KW-1133">Transmembrane helix</keyword>
<feature type="transmembrane region" description="Helical" evidence="7">
    <location>
        <begin position="225"/>
        <end position="250"/>
    </location>
</feature>
<comment type="caution">
    <text evidence="9">The sequence shown here is derived from an EMBL/GenBank/DDBJ whole genome shotgun (WGS) entry which is preliminary data.</text>
</comment>
<dbReference type="InterPro" id="IPR050171">
    <property type="entry name" value="MFS_Transporters"/>
</dbReference>
<comment type="subcellular location">
    <subcellularLocation>
        <location evidence="1">Cell membrane</location>
        <topology evidence="1">Multi-pass membrane protein</topology>
    </subcellularLocation>
</comment>
<sequence length="407" mass="43792">MRYFTEYFELLTPKARRLVLGVGFNAIGGGMTMSLLLVYLNDMRGFTTTFGGLLLAWSAFMALLVGGPCGALIDRIGPKKVILTGLLLKISATASWAFVDNKSMAIVVATVSAIGDSTTWPAQTVMLTRMTKPEDRQKIFGLNFMLLNLGLGLGGLISSAIVSNSSLRSYQILYIVDACTFMIFFLAIASLRGPEVGKYIAEKDEPKTGTYSELFKIPSLMRLSFGGLVLMIFGYGATMAGIPLFATQYLDLSPKWLGIIFGANTATIFILQPLVLKLLGRISKSHALVMVSLIWALSWLFVGITPLAPLFVAGILLSISQIVFAFGEMVWSPTAPALANELSPEHLRGRANALMGMQWGVSGVIGPAIAGTMIDADLGFLWVVLMMLGALIPIQLFRGLPSGAPKS</sequence>
<feature type="domain" description="Major facilitator superfamily (MFS) profile" evidence="8">
    <location>
        <begin position="9"/>
        <end position="401"/>
    </location>
</feature>
<keyword evidence="6 7" id="KW-0472">Membrane</keyword>
<organism evidence="9">
    <name type="scientific">freshwater metagenome</name>
    <dbReference type="NCBI Taxonomy" id="449393"/>
    <lineage>
        <taxon>unclassified sequences</taxon>
        <taxon>metagenomes</taxon>
        <taxon>ecological metagenomes</taxon>
    </lineage>
</organism>
<keyword evidence="2" id="KW-0813">Transport</keyword>
<keyword evidence="4 7" id="KW-0812">Transmembrane</keyword>
<keyword evidence="3" id="KW-1003">Cell membrane</keyword>
<evidence type="ECO:0000313" key="9">
    <source>
        <dbReference type="EMBL" id="KGA16785.1"/>
    </source>
</evidence>
<evidence type="ECO:0000256" key="7">
    <source>
        <dbReference type="SAM" id="Phobius"/>
    </source>
</evidence>
<evidence type="ECO:0000256" key="2">
    <source>
        <dbReference type="ARBA" id="ARBA00022448"/>
    </source>
</evidence>
<dbReference type="AlphaFoldDB" id="A0A094PY79"/>
<name>A0A094PY79_9ZZZZ</name>
<proteinExistence type="predicted"/>
<evidence type="ECO:0000259" key="8">
    <source>
        <dbReference type="PROSITE" id="PS50850"/>
    </source>
</evidence>
<dbReference type="PANTHER" id="PTHR23517:SF2">
    <property type="entry name" value="MULTIDRUG RESISTANCE PROTEIN MDTH"/>
    <property type="match status" value="1"/>
</dbReference>
<feature type="transmembrane region" description="Helical" evidence="7">
    <location>
        <begin position="310"/>
        <end position="331"/>
    </location>
</feature>
<dbReference type="GO" id="GO:0022857">
    <property type="term" value="F:transmembrane transporter activity"/>
    <property type="evidence" value="ECO:0007669"/>
    <property type="project" value="InterPro"/>
</dbReference>
<feature type="transmembrane region" description="Helical" evidence="7">
    <location>
        <begin position="139"/>
        <end position="160"/>
    </location>
</feature>
<dbReference type="InterPro" id="IPR036259">
    <property type="entry name" value="MFS_trans_sf"/>
</dbReference>
<evidence type="ECO:0000256" key="3">
    <source>
        <dbReference type="ARBA" id="ARBA00022475"/>
    </source>
</evidence>
<dbReference type="Pfam" id="PF07690">
    <property type="entry name" value="MFS_1"/>
    <property type="match status" value="1"/>
</dbReference>
<dbReference type="Gene3D" id="1.20.1250.20">
    <property type="entry name" value="MFS general substrate transporter like domains"/>
    <property type="match status" value="1"/>
</dbReference>
<accession>A0A094PY79</accession>
<protein>
    <recommendedName>
        <fullName evidence="8">Major facilitator superfamily (MFS) profile domain-containing protein</fullName>
    </recommendedName>
</protein>
<feature type="transmembrane region" description="Helical" evidence="7">
    <location>
        <begin position="18"/>
        <end position="40"/>
    </location>
</feature>
<feature type="transmembrane region" description="Helical" evidence="7">
    <location>
        <begin position="172"/>
        <end position="191"/>
    </location>
</feature>
<dbReference type="GO" id="GO:0005886">
    <property type="term" value="C:plasma membrane"/>
    <property type="evidence" value="ECO:0007669"/>
    <property type="project" value="UniProtKB-SubCell"/>
</dbReference>
<dbReference type="InterPro" id="IPR020846">
    <property type="entry name" value="MFS_dom"/>
</dbReference>
<feature type="transmembrane region" description="Helical" evidence="7">
    <location>
        <begin position="52"/>
        <end position="73"/>
    </location>
</feature>
<dbReference type="PANTHER" id="PTHR23517">
    <property type="entry name" value="RESISTANCE PROTEIN MDTM, PUTATIVE-RELATED-RELATED"/>
    <property type="match status" value="1"/>
</dbReference>
<evidence type="ECO:0000256" key="1">
    <source>
        <dbReference type="ARBA" id="ARBA00004651"/>
    </source>
</evidence>
<evidence type="ECO:0000256" key="5">
    <source>
        <dbReference type="ARBA" id="ARBA00022989"/>
    </source>
</evidence>
<dbReference type="EMBL" id="JNSK01000057">
    <property type="protein sequence ID" value="KGA16785.1"/>
    <property type="molecule type" value="Genomic_DNA"/>
</dbReference>
<gene>
    <name evidence="9" type="ORF">GM50_13585</name>
</gene>
<feature type="transmembrane region" description="Helical" evidence="7">
    <location>
        <begin position="352"/>
        <end position="374"/>
    </location>
</feature>
<feature type="transmembrane region" description="Helical" evidence="7">
    <location>
        <begin position="287"/>
        <end position="304"/>
    </location>
</feature>
<reference evidence="9" key="1">
    <citation type="submission" date="2014-05" db="EMBL/GenBank/DDBJ databases">
        <title>Key roles for freshwater Actinobacteria revealed by deep metagenomic sequencing.</title>
        <authorList>
            <person name="Ghai R."/>
            <person name="Mizuno C.M."/>
            <person name="Picazo A."/>
            <person name="Camacho A."/>
            <person name="Rodriguez-Valera F."/>
        </authorList>
    </citation>
    <scope>NUCLEOTIDE SEQUENCE</scope>
</reference>
<evidence type="ECO:0000256" key="4">
    <source>
        <dbReference type="ARBA" id="ARBA00022692"/>
    </source>
</evidence>
<evidence type="ECO:0000256" key="6">
    <source>
        <dbReference type="ARBA" id="ARBA00023136"/>
    </source>
</evidence>
<feature type="transmembrane region" description="Helical" evidence="7">
    <location>
        <begin position="380"/>
        <end position="397"/>
    </location>
</feature>
<dbReference type="SUPFAM" id="SSF103473">
    <property type="entry name" value="MFS general substrate transporter"/>
    <property type="match status" value="1"/>
</dbReference>
<dbReference type="InterPro" id="IPR011701">
    <property type="entry name" value="MFS"/>
</dbReference>